<keyword evidence="4" id="KW-0539">Nucleus</keyword>
<dbReference type="Gene3D" id="3.90.550.10">
    <property type="entry name" value="Spore Coat Polysaccharide Biosynthesis Protein SpsA, Chain A"/>
    <property type="match status" value="1"/>
</dbReference>
<dbReference type="GO" id="GO:0003887">
    <property type="term" value="F:DNA-directed DNA polymerase activity"/>
    <property type="evidence" value="ECO:0007669"/>
    <property type="project" value="TreeGrafter"/>
</dbReference>
<dbReference type="GO" id="GO:1904161">
    <property type="term" value="P:DNA synthesis involved in UV-damage excision repair"/>
    <property type="evidence" value="ECO:0007669"/>
    <property type="project" value="TreeGrafter"/>
</dbReference>
<feature type="compositionally biased region" description="Basic and acidic residues" evidence="5">
    <location>
        <begin position="366"/>
        <end position="391"/>
    </location>
</feature>
<organism evidence="6 7">
    <name type="scientific">Pseudocercospora eumusae</name>
    <dbReference type="NCBI Taxonomy" id="321146"/>
    <lineage>
        <taxon>Eukaryota</taxon>
        <taxon>Fungi</taxon>
        <taxon>Dikarya</taxon>
        <taxon>Ascomycota</taxon>
        <taxon>Pezizomycotina</taxon>
        <taxon>Dothideomycetes</taxon>
        <taxon>Dothideomycetidae</taxon>
        <taxon>Mycosphaerellales</taxon>
        <taxon>Mycosphaerellaceae</taxon>
        <taxon>Pseudocercospora</taxon>
    </lineage>
</organism>
<evidence type="ECO:0000256" key="4">
    <source>
        <dbReference type="ARBA" id="ARBA00023242"/>
    </source>
</evidence>
<proteinExistence type="predicted"/>
<feature type="region of interest" description="Disordered" evidence="5">
    <location>
        <begin position="422"/>
        <end position="453"/>
    </location>
</feature>
<keyword evidence="3" id="KW-0235">DNA replication</keyword>
<gene>
    <name evidence="6" type="ORF">AC578_290</name>
</gene>
<dbReference type="InterPro" id="IPR019038">
    <property type="entry name" value="POLD3"/>
</dbReference>
<name>A0A139H735_9PEZI</name>
<evidence type="ECO:0000256" key="2">
    <source>
        <dbReference type="ARBA" id="ARBA00017589"/>
    </source>
</evidence>
<evidence type="ECO:0000256" key="1">
    <source>
        <dbReference type="ARBA" id="ARBA00004123"/>
    </source>
</evidence>
<keyword evidence="7" id="KW-1185">Reference proteome</keyword>
<dbReference type="PANTHER" id="PTHR17598">
    <property type="entry name" value="DNA POLYMERASE DELTA SUBUNIT 3"/>
    <property type="match status" value="1"/>
</dbReference>
<dbReference type="GO" id="GO:0006297">
    <property type="term" value="P:nucleotide-excision repair, DNA gap filling"/>
    <property type="evidence" value="ECO:0007669"/>
    <property type="project" value="TreeGrafter"/>
</dbReference>
<dbReference type="Proteomes" id="UP000070133">
    <property type="component" value="Unassembled WGS sequence"/>
</dbReference>
<feature type="compositionally biased region" description="Basic residues" evidence="5">
    <location>
        <begin position="392"/>
        <end position="405"/>
    </location>
</feature>
<feature type="region of interest" description="Disordered" evidence="5">
    <location>
        <begin position="200"/>
        <end position="409"/>
    </location>
</feature>
<feature type="compositionally biased region" description="Polar residues" evidence="5">
    <location>
        <begin position="241"/>
        <end position="263"/>
    </location>
</feature>
<feature type="compositionally biased region" description="Acidic residues" evidence="5">
    <location>
        <begin position="340"/>
        <end position="357"/>
    </location>
</feature>
<comment type="caution">
    <text evidence="6">The sequence shown here is derived from an EMBL/GenBank/DDBJ whole genome shotgun (WGS) entry which is preliminary data.</text>
</comment>
<comment type="subcellular location">
    <subcellularLocation>
        <location evidence="1">Nucleus</location>
    </subcellularLocation>
</comment>
<dbReference type="SUPFAM" id="SSF53448">
    <property type="entry name" value="Nucleotide-diphospho-sugar transferases"/>
    <property type="match status" value="1"/>
</dbReference>
<feature type="region of interest" description="Disordered" evidence="5">
    <location>
        <begin position="63"/>
        <end position="110"/>
    </location>
</feature>
<dbReference type="InterPro" id="IPR041913">
    <property type="entry name" value="POLD3_sf"/>
</dbReference>
<dbReference type="GO" id="GO:0006271">
    <property type="term" value="P:DNA strand elongation involved in DNA replication"/>
    <property type="evidence" value="ECO:0007669"/>
    <property type="project" value="TreeGrafter"/>
</dbReference>
<dbReference type="AlphaFoldDB" id="A0A139H735"/>
<dbReference type="OrthoDB" id="2014201at2759"/>
<accession>A0A139H735</accession>
<dbReference type="InterPro" id="IPR029044">
    <property type="entry name" value="Nucleotide-diphossugar_trans"/>
</dbReference>
<dbReference type="Gene3D" id="3.90.1030.20">
    <property type="entry name" value="DNA polymerase delta, p66 (Cdc27) subunit, wHTH domain"/>
    <property type="match status" value="1"/>
</dbReference>
<evidence type="ECO:0000256" key="3">
    <source>
        <dbReference type="ARBA" id="ARBA00022705"/>
    </source>
</evidence>
<dbReference type="STRING" id="321146.A0A139H735"/>
<dbReference type="PANTHER" id="PTHR17598:SF13">
    <property type="entry name" value="DNA POLYMERASE DELTA SUBUNIT 3"/>
    <property type="match status" value="1"/>
</dbReference>
<dbReference type="GO" id="GO:0043625">
    <property type="term" value="C:delta DNA polymerase complex"/>
    <property type="evidence" value="ECO:0007669"/>
    <property type="project" value="InterPro"/>
</dbReference>
<evidence type="ECO:0000256" key="5">
    <source>
        <dbReference type="SAM" id="MobiDB-lite"/>
    </source>
</evidence>
<dbReference type="EMBL" id="LFZN01000119">
    <property type="protein sequence ID" value="KXS98222.1"/>
    <property type="molecule type" value="Genomic_DNA"/>
</dbReference>
<reference evidence="6 7" key="1">
    <citation type="submission" date="2015-07" db="EMBL/GenBank/DDBJ databases">
        <title>Comparative genomics of the Sigatoka disease complex on banana suggests a link between parallel evolutionary changes in Pseudocercospora fijiensis and Pseudocercospora eumusae and increased virulence on the banana host.</title>
        <authorList>
            <person name="Chang T.-C."/>
            <person name="Salvucci A."/>
            <person name="Crous P.W."/>
            <person name="Stergiopoulos I."/>
        </authorList>
    </citation>
    <scope>NUCLEOTIDE SEQUENCE [LARGE SCALE GENOMIC DNA]</scope>
    <source>
        <strain evidence="6 7">CBS 114824</strain>
    </source>
</reference>
<sequence>MSQDYNEFLAVNVLNEQQFVTYRNLSRALKVHSNAAKQMLHEFHRKQNSKKAGSVHATYLLAGTKRSHPPSNTDTSAEGAHSQETNEQDGDVPMPMNSSPPMPMPSSSFHQPDVEHIGSARDVVPLRSVMLVREEHLEKASAQFETITGIHIYSLQPNGLSDFHLLTDCNRRLVADRASEDPLKEWKQYGVIQNSNVKRRIRKNAPPIPPPAAAAKKPETAAAKAKPVAAPPQPAREYSQDSKTSTTSAAAEPAISSTTQKGATSKKDGGLFKAFAKGTAKPKESDPQQSSAAPSPPAEDPMTGFSDDEDDNADVTLAEPEETKGPSGPSRKDRKAELEAMMDQEDESMDDAPEPADDMPAPANDSQHDEGALDKKAAKEEEPKETVTVEHGRRRGRRRVMKKKTVKDEEGYLVTKEEPVWEEFSEEEPAPKKAKVSAPAPTSKAGEKKTAKKGQGNIMSFFGKRRVAFSTHLTRLSSQCSYCCTRYMSAFYTTKALGREWLPSPVRGVKKGRYGTWPPLKSAKLRQPADVPPGLWHKRWSRTHERFALAILMLTVLWIFGASLRRRLLQNFVFSVHHPHLHLPWLSKASTIDALNLVFPEETWSSFAYVSYATDLSNLCSSLQLFESLQRLEAKPDRILLYPGDLWNVSDTSSQNTEARLLRQAGIYGAKLQAIALTMASPPPAESAWANSFTKLLAFNQTQYRRVLALDSDSTILQNLDHLFLLPPEVEVAMPLAYWESWNTFMMPHSPKLCSAMILLTPSEAAFNTVQWHIANRGASDYDMEIVNKLFYSSSPDSVTMILPHRGYILLTGEFRESNHSAYLGNNGKWSARTALDEAHYVHFSDFPLPKPWAVQSYELLKVARPPCDGEGRQNFCEEREAWDWLYRDFRQRRRKVCGSEFDTWLEVESEMEVARLLGDVPTSTTTVGDQATVETVVVVA</sequence>
<dbReference type="Pfam" id="PF09507">
    <property type="entry name" value="CDC27"/>
    <property type="match status" value="1"/>
</dbReference>
<evidence type="ECO:0000313" key="7">
    <source>
        <dbReference type="Proteomes" id="UP000070133"/>
    </source>
</evidence>
<evidence type="ECO:0000313" key="6">
    <source>
        <dbReference type="EMBL" id="KXS98222.1"/>
    </source>
</evidence>
<protein>
    <recommendedName>
        <fullName evidence="2">DNA polymerase delta subunit 3</fullName>
    </recommendedName>
</protein>